<accession>Q8TP41</accession>
<dbReference type="PANTHER" id="PTHR38030">
    <property type="entry name" value="PROTOPORPHYRINOGEN IX DEHYDROGENASE [MENAQUINONE]"/>
    <property type="match status" value="1"/>
</dbReference>
<dbReference type="InterPro" id="IPR052200">
    <property type="entry name" value="Protoporphyrinogen_IX_DH"/>
</dbReference>
<reference evidence="2 3" key="1">
    <citation type="journal article" date="2002" name="Genome Res.">
        <title>The genome of Methanosarcina acetivorans reveals extensive metabolic and physiological diversity.</title>
        <authorList>
            <person name="Galagan J.E."/>
            <person name="Nusbaum C."/>
            <person name="Roy A."/>
            <person name="Endrizzi M.G."/>
            <person name="Macdonald P."/>
            <person name="FitzHugh W."/>
            <person name="Calvo S."/>
            <person name="Engels R."/>
            <person name="Smirnov S."/>
            <person name="Atnoor D."/>
            <person name="Brown A."/>
            <person name="Allen N."/>
            <person name="Naylor J."/>
            <person name="Stange-Thomann N."/>
            <person name="DeArellano K."/>
            <person name="Johnson R."/>
            <person name="Linton L."/>
            <person name="McEwan P."/>
            <person name="McKernan K."/>
            <person name="Talamas J."/>
            <person name="Tirrell A."/>
            <person name="Ye W."/>
            <person name="Zimmer A."/>
            <person name="Barber R.D."/>
            <person name="Cann I."/>
            <person name="Graham D.E."/>
            <person name="Grahame D.A."/>
            <person name="Guss A."/>
            <person name="Hedderich R."/>
            <person name="Ingram-Smith C."/>
            <person name="Kuettner C.H."/>
            <person name="Krzycki J.A."/>
            <person name="Leigh J.A."/>
            <person name="Li W."/>
            <person name="Liu J."/>
            <person name="Mukhopadhyay B."/>
            <person name="Reeve J.N."/>
            <person name="Smith K."/>
            <person name="Springer T.A."/>
            <person name="Umayam L.A."/>
            <person name="White O."/>
            <person name="White R.H."/>
            <person name="de Macario E.C."/>
            <person name="Ferry J.G."/>
            <person name="Jarrell K.F."/>
            <person name="Jing H."/>
            <person name="Macario A.J.L."/>
            <person name="Paulsen I."/>
            <person name="Pritchett M."/>
            <person name="Sowers K.R."/>
            <person name="Swanson R.V."/>
            <person name="Zinder S.H."/>
            <person name="Lander E."/>
            <person name="Metcalf W.W."/>
            <person name="Birren B."/>
        </authorList>
    </citation>
    <scope>NUCLEOTIDE SEQUENCE [LARGE SCALE GENOMIC DNA]</scope>
    <source>
        <strain evidence="3">ATCC 35395 / DSM 2834 / JCM 12185 / C2A</strain>
    </source>
</reference>
<sequence length="183" mass="20959">MGGLIRMQTRVLVAYATRYGSTQEIAEVIVATLRESGLEVDIEPAKEVKALEGYTAVVLGAPIYMLRWHKEAKSFLSRYREALMKRPVAVFALGPFYDEEEEWKEVRAQLDKELEKFPWLTPVAIEIFGGKYDEEKLRFPDNILVRLPGSPLHNMPAIDIRDWDAIRDWASKLVAQFQPALAH</sequence>
<protein>
    <submittedName>
        <fullName evidence="2">Flavodoxin</fullName>
    </submittedName>
</protein>
<dbReference type="EMBL" id="AE010299">
    <property type="protein sequence ID" value="AAM05479.1"/>
    <property type="molecule type" value="Genomic_DNA"/>
</dbReference>
<dbReference type="GO" id="GO:0006783">
    <property type="term" value="P:heme biosynthetic process"/>
    <property type="evidence" value="ECO:0000318"/>
    <property type="project" value="GO_Central"/>
</dbReference>
<dbReference type="InterPro" id="IPR029039">
    <property type="entry name" value="Flavoprotein-like_sf"/>
</dbReference>
<dbReference type="Proteomes" id="UP000002487">
    <property type="component" value="Chromosome"/>
</dbReference>
<dbReference type="PROSITE" id="PS50902">
    <property type="entry name" value="FLAVODOXIN_LIKE"/>
    <property type="match status" value="1"/>
</dbReference>
<dbReference type="InParanoid" id="Q8TP41"/>
<dbReference type="Gene3D" id="3.40.50.360">
    <property type="match status" value="1"/>
</dbReference>
<dbReference type="PhylomeDB" id="Q8TP41"/>
<name>Q8TP41_METAC</name>
<dbReference type="GO" id="GO:0070819">
    <property type="term" value="F:menaquinone-dependent protoporphyrinogen oxidase activity"/>
    <property type="evidence" value="ECO:0000318"/>
    <property type="project" value="GO_Central"/>
</dbReference>
<organism evidence="2 3">
    <name type="scientific">Methanosarcina acetivorans (strain ATCC 35395 / DSM 2834 / JCM 12185 / C2A)</name>
    <dbReference type="NCBI Taxonomy" id="188937"/>
    <lineage>
        <taxon>Archaea</taxon>
        <taxon>Methanobacteriati</taxon>
        <taxon>Methanobacteriota</taxon>
        <taxon>Stenosarchaea group</taxon>
        <taxon>Methanomicrobia</taxon>
        <taxon>Methanosarcinales</taxon>
        <taxon>Methanosarcinaceae</taxon>
        <taxon>Methanosarcina</taxon>
    </lineage>
</organism>
<dbReference type="AlphaFoldDB" id="Q8TP41"/>
<dbReference type="PANTHER" id="PTHR38030:SF2">
    <property type="entry name" value="PROTOPORPHYRINOGEN IX DEHYDROGENASE [QUINONE]"/>
    <property type="match status" value="1"/>
</dbReference>
<dbReference type="GO" id="GO:0010181">
    <property type="term" value="F:FMN binding"/>
    <property type="evidence" value="ECO:0000318"/>
    <property type="project" value="GO_Central"/>
</dbReference>
<evidence type="ECO:0000313" key="3">
    <source>
        <dbReference type="Proteomes" id="UP000002487"/>
    </source>
</evidence>
<proteinExistence type="predicted"/>
<gene>
    <name evidence="2" type="ordered locus">MA_2078</name>
</gene>
<keyword evidence="3" id="KW-1185">Reference proteome</keyword>
<dbReference type="InterPro" id="IPR026816">
    <property type="entry name" value="Flavodoxin_dom"/>
</dbReference>
<dbReference type="EnsemblBacteria" id="AAM05479">
    <property type="protein sequence ID" value="AAM05479"/>
    <property type="gene ID" value="MA_2078"/>
</dbReference>
<dbReference type="Pfam" id="PF12724">
    <property type="entry name" value="Flavodoxin_5"/>
    <property type="match status" value="1"/>
</dbReference>
<evidence type="ECO:0000259" key="1">
    <source>
        <dbReference type="PROSITE" id="PS50902"/>
    </source>
</evidence>
<feature type="domain" description="Flavodoxin-like" evidence="1">
    <location>
        <begin position="11"/>
        <end position="144"/>
    </location>
</feature>
<dbReference type="InterPro" id="IPR008254">
    <property type="entry name" value="Flavodoxin/NO_synth"/>
</dbReference>
<dbReference type="HOGENOM" id="CLU_094839_1_0_2"/>
<dbReference type="STRING" id="188937.MA_2078"/>
<evidence type="ECO:0000313" key="2">
    <source>
        <dbReference type="EMBL" id="AAM05479.1"/>
    </source>
</evidence>
<dbReference type="KEGG" id="mac:MA_2078"/>
<dbReference type="SUPFAM" id="SSF52218">
    <property type="entry name" value="Flavoproteins"/>
    <property type="match status" value="1"/>
</dbReference>